<organism evidence="1 2">
    <name type="scientific">Cognatiyoonia koreensis</name>
    <dbReference type="NCBI Taxonomy" id="364200"/>
    <lineage>
        <taxon>Bacteria</taxon>
        <taxon>Pseudomonadati</taxon>
        <taxon>Pseudomonadota</taxon>
        <taxon>Alphaproteobacteria</taxon>
        <taxon>Rhodobacterales</taxon>
        <taxon>Paracoccaceae</taxon>
        <taxon>Cognatiyoonia</taxon>
    </lineage>
</organism>
<protein>
    <submittedName>
        <fullName evidence="1">Uncharacterized protein</fullName>
    </submittedName>
</protein>
<evidence type="ECO:0000313" key="2">
    <source>
        <dbReference type="Proteomes" id="UP000199167"/>
    </source>
</evidence>
<dbReference type="Proteomes" id="UP000199167">
    <property type="component" value="Unassembled WGS sequence"/>
</dbReference>
<reference evidence="1 2" key="1">
    <citation type="submission" date="2016-10" db="EMBL/GenBank/DDBJ databases">
        <authorList>
            <person name="de Groot N.N."/>
        </authorList>
    </citation>
    <scope>NUCLEOTIDE SEQUENCE [LARGE SCALE GENOMIC DNA]</scope>
    <source>
        <strain evidence="1 2">DSM 17925</strain>
    </source>
</reference>
<evidence type="ECO:0000313" key="1">
    <source>
        <dbReference type="EMBL" id="SEW28862.1"/>
    </source>
</evidence>
<accession>A0A1I0QN96</accession>
<proteinExistence type="predicted"/>
<dbReference type="AlphaFoldDB" id="A0A1I0QN96"/>
<gene>
    <name evidence="1" type="ORF">SAMN04488515_2046</name>
</gene>
<sequence>MRLVAAYVGAALCAGVYPDTASADVIAATDVCLAERASHEDFAARAQAAGLVKLEDGAEYAAYALTGDSVYMFRAADEQPMPADAKVLQQEGRDAIARYETSQPDSLHGIFDAGDGDLLVIAGTPTYGVSKCKIYTSRPLPDAVTAELGPRTMLTKSRDPYITILERPLDTRSQDGYIEMVLTPSPDFFTDTLGTPLSFVHLIRINTPASQ</sequence>
<name>A0A1I0QN96_9RHOB</name>
<dbReference type="EMBL" id="FOIZ01000001">
    <property type="protein sequence ID" value="SEW28862.1"/>
    <property type="molecule type" value="Genomic_DNA"/>
</dbReference>
<dbReference type="STRING" id="364200.SAMN04488515_2046"/>
<keyword evidence="2" id="KW-1185">Reference proteome</keyword>
<dbReference type="RefSeq" id="WP_089993501.1">
    <property type="nucleotide sequence ID" value="NZ_FOIZ01000001.1"/>
</dbReference>